<dbReference type="GO" id="GO:0006888">
    <property type="term" value="P:endoplasmic reticulum to Golgi vesicle-mediated transport"/>
    <property type="evidence" value="ECO:0007669"/>
    <property type="project" value="TreeGrafter"/>
</dbReference>
<dbReference type="AlphaFoldDB" id="A0A9Q0LNK4"/>
<dbReference type="PANTHER" id="PTHR20913">
    <property type="entry name" value="TBC1 DOMAIN FAMILY MEMBER 20/GTPASE"/>
    <property type="match status" value="1"/>
</dbReference>
<dbReference type="OrthoDB" id="206700at2759"/>
<dbReference type="SMART" id="SM00164">
    <property type="entry name" value="TBC"/>
    <property type="match status" value="1"/>
</dbReference>
<dbReference type="InterPro" id="IPR000195">
    <property type="entry name" value="Rab-GAP-TBC_dom"/>
</dbReference>
<evidence type="ECO:0000256" key="1">
    <source>
        <dbReference type="ARBA" id="ARBA00022468"/>
    </source>
</evidence>
<keyword evidence="3" id="KW-1133">Transmembrane helix</keyword>
<dbReference type="Gene3D" id="1.10.472.80">
    <property type="entry name" value="Ypt/Rab-GAP domain of gyp1p, domain 3"/>
    <property type="match status" value="1"/>
</dbReference>
<name>A0A9Q0LNK4_ANAIG</name>
<dbReference type="Pfam" id="PF00566">
    <property type="entry name" value="RabGAP-TBC"/>
    <property type="match status" value="1"/>
</dbReference>
<evidence type="ECO:0000259" key="4">
    <source>
        <dbReference type="PROSITE" id="PS50086"/>
    </source>
</evidence>
<dbReference type="GO" id="GO:0005789">
    <property type="term" value="C:endoplasmic reticulum membrane"/>
    <property type="evidence" value="ECO:0007669"/>
    <property type="project" value="TreeGrafter"/>
</dbReference>
<organism evidence="5 6">
    <name type="scientific">Anaeramoeba ignava</name>
    <name type="common">Anaerobic marine amoeba</name>
    <dbReference type="NCBI Taxonomy" id="1746090"/>
    <lineage>
        <taxon>Eukaryota</taxon>
        <taxon>Metamonada</taxon>
        <taxon>Anaeramoebidae</taxon>
        <taxon>Anaeramoeba</taxon>
    </lineage>
</organism>
<keyword evidence="2" id="KW-0175">Coiled coil</keyword>
<comment type="caution">
    <text evidence="5">The sequence shown here is derived from an EMBL/GenBank/DDBJ whole genome shotgun (WGS) entry which is preliminary data.</text>
</comment>
<dbReference type="GO" id="GO:0005096">
    <property type="term" value="F:GTPase activator activity"/>
    <property type="evidence" value="ECO:0007669"/>
    <property type="project" value="UniProtKB-KW"/>
</dbReference>
<reference evidence="5" key="1">
    <citation type="submission" date="2022-10" db="EMBL/GenBank/DDBJ databases">
        <title>Novel sulphate-reducing endosymbionts in the free-living metamonad Anaeramoeba.</title>
        <authorList>
            <person name="Jerlstrom-Hultqvist J."/>
            <person name="Cepicka I."/>
            <person name="Gallot-Lavallee L."/>
            <person name="Salas-Leiva D."/>
            <person name="Curtis B.A."/>
            <person name="Zahonova K."/>
            <person name="Pipaliya S."/>
            <person name="Dacks J."/>
            <person name="Roger A.J."/>
        </authorList>
    </citation>
    <scope>NUCLEOTIDE SEQUENCE</scope>
    <source>
        <strain evidence="5">BMAN</strain>
    </source>
</reference>
<dbReference type="SUPFAM" id="SSF47923">
    <property type="entry name" value="Ypt/Rab-GAP domain of gyp1p"/>
    <property type="match status" value="2"/>
</dbReference>
<proteinExistence type="predicted"/>
<evidence type="ECO:0000313" key="5">
    <source>
        <dbReference type="EMBL" id="KAJ5074693.1"/>
    </source>
</evidence>
<evidence type="ECO:0000256" key="3">
    <source>
        <dbReference type="SAM" id="Phobius"/>
    </source>
</evidence>
<keyword evidence="3" id="KW-0472">Membrane</keyword>
<evidence type="ECO:0000256" key="2">
    <source>
        <dbReference type="SAM" id="Coils"/>
    </source>
</evidence>
<feature type="transmembrane region" description="Helical" evidence="3">
    <location>
        <begin position="382"/>
        <end position="403"/>
    </location>
</feature>
<keyword evidence="6" id="KW-1185">Reference proteome</keyword>
<dbReference type="OMA" id="ICRIWDF"/>
<dbReference type="EMBL" id="JAPDFW010000069">
    <property type="protein sequence ID" value="KAJ5074693.1"/>
    <property type="molecule type" value="Genomic_DNA"/>
</dbReference>
<gene>
    <name evidence="5" type="ORF">M0811_08048</name>
</gene>
<dbReference type="InterPro" id="IPR035969">
    <property type="entry name" value="Rab-GAP_TBC_sf"/>
</dbReference>
<dbReference type="PROSITE" id="PS50086">
    <property type="entry name" value="TBC_RABGAP"/>
    <property type="match status" value="1"/>
</dbReference>
<feature type="coiled-coil region" evidence="2">
    <location>
        <begin position="83"/>
        <end position="110"/>
    </location>
</feature>
<dbReference type="Proteomes" id="UP001149090">
    <property type="component" value="Unassembled WGS sequence"/>
</dbReference>
<keyword evidence="3" id="KW-0812">Transmembrane</keyword>
<dbReference type="PANTHER" id="PTHR20913:SF7">
    <property type="entry name" value="RE60063P"/>
    <property type="match status" value="1"/>
</dbReference>
<dbReference type="InterPro" id="IPR045913">
    <property type="entry name" value="TBC20/Gyp8-like"/>
</dbReference>
<evidence type="ECO:0000313" key="6">
    <source>
        <dbReference type="Proteomes" id="UP001149090"/>
    </source>
</evidence>
<keyword evidence="1" id="KW-0343">GTPase activation</keyword>
<dbReference type="Gene3D" id="1.10.8.1310">
    <property type="match status" value="1"/>
</dbReference>
<protein>
    <submittedName>
        <fullName evidence="5">Tbc1 domain family member 20/gtpase</fullName>
    </submittedName>
</protein>
<sequence>MNLTCDKDKFLLKFSKIFTNKTINLTEIREIVSNGLPNNKVRQKLWSFILELENIKQTNEETEIIHHKDTEQIKQDVDRCYWKESLKWSESKKEEERENLEKMVNQIMIKNGDLYYYQGFHEICSIIQVVYGSKKGKLVSEQIALHYIRDNMNKNFKVVLKYLHLIFQLIKHVDEELYEFLNEASMDPCFATSWVLTWFAHVVPDIDTVLRLFDFFIAEGPFMPYYFSAALVLYNNNLILNKCPPIMSEVFKFLQSLVFNMNVEDVILISQKLFKLFPPILLLNELDAKISQDFHFLNFSLFDSQRTFQNSVQFQNDFLANLPNAKNSSFPSIIIQSKNQNNNSLFKSFKNRELQLHKLISSKFEKDNPLRILISNRNATSFFYKLIRIFIAIIVLFFAMTIFV</sequence>
<feature type="domain" description="Rab-GAP TBC" evidence="4">
    <location>
        <begin position="36"/>
        <end position="220"/>
    </location>
</feature>
<accession>A0A9Q0LNK4</accession>